<evidence type="ECO:0000313" key="1">
    <source>
        <dbReference type="EMBL" id="RLK59051.1"/>
    </source>
</evidence>
<reference evidence="1 2" key="1">
    <citation type="submission" date="2018-10" db="EMBL/GenBank/DDBJ databases">
        <title>Genomic Encyclopedia of Archaeal and Bacterial Type Strains, Phase II (KMG-II): from individual species to whole genera.</title>
        <authorList>
            <person name="Goeker M."/>
        </authorList>
    </citation>
    <scope>NUCLEOTIDE SEQUENCE [LARGE SCALE GENOMIC DNA]</scope>
    <source>
        <strain evidence="1 2">DSM 45657</strain>
    </source>
</reference>
<dbReference type="Proteomes" id="UP000282454">
    <property type="component" value="Unassembled WGS sequence"/>
</dbReference>
<name>A0A421B3U4_9PSEU</name>
<accession>A0A421B3U4</accession>
<comment type="caution">
    <text evidence="1">The sequence shown here is derived from an EMBL/GenBank/DDBJ whole genome shotgun (WGS) entry which is preliminary data.</text>
</comment>
<keyword evidence="2" id="KW-1185">Reference proteome</keyword>
<organism evidence="1 2">
    <name type="scientific">Actinokineospora cianjurensis</name>
    <dbReference type="NCBI Taxonomy" id="585224"/>
    <lineage>
        <taxon>Bacteria</taxon>
        <taxon>Bacillati</taxon>
        <taxon>Actinomycetota</taxon>
        <taxon>Actinomycetes</taxon>
        <taxon>Pseudonocardiales</taxon>
        <taxon>Pseudonocardiaceae</taxon>
        <taxon>Actinokineospora</taxon>
    </lineage>
</organism>
<dbReference type="AlphaFoldDB" id="A0A421B3U4"/>
<proteinExistence type="predicted"/>
<gene>
    <name evidence="1" type="ORF">CLV68_3533</name>
</gene>
<dbReference type="EMBL" id="RCDD01000002">
    <property type="protein sequence ID" value="RLK59051.1"/>
    <property type="molecule type" value="Genomic_DNA"/>
</dbReference>
<sequence>MDQARLREVVEVDDHIDEDGVDALPEYGQILGQEGLRRYRELLDRAAAATPSRERRYVLDLLAERLATTSVY</sequence>
<dbReference type="RefSeq" id="WP_121391938.1">
    <property type="nucleotide sequence ID" value="NZ_RCDD01000002.1"/>
</dbReference>
<evidence type="ECO:0000313" key="2">
    <source>
        <dbReference type="Proteomes" id="UP000282454"/>
    </source>
</evidence>
<protein>
    <submittedName>
        <fullName evidence="1">Uncharacterized protein</fullName>
    </submittedName>
</protein>